<keyword evidence="2" id="KW-1133">Transmembrane helix</keyword>
<feature type="region of interest" description="Disordered" evidence="1">
    <location>
        <begin position="1469"/>
        <end position="1496"/>
    </location>
</feature>
<evidence type="ECO:0000313" key="4">
    <source>
        <dbReference type="EMBL" id="MBP2412584.1"/>
    </source>
</evidence>
<feature type="region of interest" description="Disordered" evidence="1">
    <location>
        <begin position="1709"/>
        <end position="1728"/>
    </location>
</feature>
<comment type="caution">
    <text evidence="4">The sequence shown here is derived from an EMBL/GenBank/DDBJ whole genome shotgun (WGS) entry which is preliminary data.</text>
</comment>
<organism evidence="4 5">
    <name type="scientific">Arthrobacter stackebrandtii</name>
    <dbReference type="NCBI Taxonomy" id="272161"/>
    <lineage>
        <taxon>Bacteria</taxon>
        <taxon>Bacillati</taxon>
        <taxon>Actinomycetota</taxon>
        <taxon>Actinomycetes</taxon>
        <taxon>Micrococcales</taxon>
        <taxon>Micrococcaceae</taxon>
        <taxon>Arthrobacter</taxon>
    </lineage>
</organism>
<reference evidence="4 5" key="1">
    <citation type="submission" date="2021-03" db="EMBL/GenBank/DDBJ databases">
        <title>Sequencing the genomes of 1000 actinobacteria strains.</title>
        <authorList>
            <person name="Klenk H.-P."/>
        </authorList>
    </citation>
    <scope>NUCLEOTIDE SEQUENCE [LARGE SCALE GENOMIC DNA]</scope>
    <source>
        <strain evidence="4 5">DSM 16005</strain>
    </source>
</reference>
<dbReference type="Pfam" id="PF04213">
    <property type="entry name" value="HtaA"/>
    <property type="match status" value="3"/>
</dbReference>
<dbReference type="RefSeq" id="WP_209678825.1">
    <property type="nucleotide sequence ID" value="NZ_JAGIOI010000001.1"/>
</dbReference>
<name>A0ABS4YUV8_9MICC</name>
<evidence type="ECO:0000256" key="2">
    <source>
        <dbReference type="SAM" id="Phobius"/>
    </source>
</evidence>
<feature type="transmembrane region" description="Helical" evidence="2">
    <location>
        <begin position="1752"/>
        <end position="1770"/>
    </location>
</feature>
<dbReference type="Proteomes" id="UP000711614">
    <property type="component" value="Unassembled WGS sequence"/>
</dbReference>
<sequence length="1780" mass="179271">MATSGSLDWGVRKSFRDYLKSPIAHGTTVLGGGAIENADGTYRFPAAAVDPSAQTVAFGGSVSFSGHDDALAISIADIRLDLARGILIADVQSKSMGEDGVVTYADVDLTTLGSGEPLAGATISGGEAAGTALPTTLTESGAPAFASMYGAGSAFDPVTFTASYDVPVAIPVVAAPPVAQTVEVGQAVTFSADGTGYESVRWEASYNGSDWAPIDGASGATLTFTPLIADNGKQYRAVFINAGGEAPSDAALLTVTEPVVAAKPEVAASPAAASVKDGEDATFAAAGTGYESVQWQVSADGSEWADIAGAIAPTLTFTATVGGSGRQYRAAFTNGAGTVFSDAAVLTVAVAETVDPGPVEPEVPVFVPEVEVFAADGVTSLVGPVSEGTQIVVKGSGFDPAANVAPEGNRPPIAGGSPAGTYVVFGKFADVWQPSVSAPASARVVGDQKWALSQAAFDAVPAAFQGAVRGQWVEVSADGSFSTVLTVQKKVVSGAEVEWPEAGNFGVYTYAAGGTVNAAQELYAPVTVGGPGPVEPEVPVFVPEVEVFAADGVTSLVGPVSEGTQIVVKGSGFDPAANVAPEGNRPPIAGGSPAGTYVVFGKFADVWQPSVSAPASARVVGDQKWALSQAAFDAVPAAFQGAVRGQWVEVSADGSFSTVLTVQKKVVSGAEVEWPEAGNFGVYTYAAGGTVNAAQELYAPVTVGGPGPVEPEVPVFVPEVEVFAADGVTSLVGPVSEGTQIVVKGSGFDPAANVAPEGNRPPIAGGSPAGTYVVFGKFADVWQPSVSAPASARVVGDQKWALSQAAFDAVPAAFQGAVRGQWVEVSADGSFSTVLTVQKKVVSGAEVEWPEAGNFGVYTYAAGGTVNAAQELYAPVTVGGPGPVEPEVPVFVPEVEVFAADGVTSLVGPVSEGTQIVVKGSGFDPAANVAPEGNRPPIAGGSPAGTYVVFGKFADVWQPSVSAPASARVVGDQKWALSQAAFDAVPAAFQGAVRGQWVEVSADGSFSTVLTVQKKVVSGAEVEWPEAGNFGVYTYAAGGTVNAAQELYAPVTVGGPGPVEPEVPADKPTLTVEPATGLKHGSRVTVSGSGYGPSRWIYLAEVAQGPGGSDRPQDYENAARVKTNKDGTFGPIDFSVTTVFKNGGFNAVDGTLYIATFVSPLESDNEDAADRSQDAFVELAWADPSAPVVTEPEIPEFTLPKLFSMNTTVAAGGTLYLSGSDFAPGSQLAFDLDGNAIEVGTPASTEISGGLDWGVRASFRGYLEGNIAKGTITASEGATINGDGTFHFPAASYDADGKVAGYAGTLSMVGHEGALQVNLSNLRVDAKNKQLIADVVSKSLTGASENFTDVALVAIGATSLDGDGNGLSGKNLSTVLTEAGAPAFASFYEAGESFDALSFDIHEETVLNSLLVGEDGSFSGQWPVPATQKAGSYTLTATATAPQQARALVTAGVQTASMMLEVTAAAVNPGDGKDDEVAPELPPATVGPSKPVEKPVDTLPPVSNVPADAKCTNGTIVDGALVWGVKESFRKYITGNIADGNITFNGAEVSADQVFTFSNGIGTIDSTKRTGEVRFDGVASFQGHDYGSGAVLSVTISNVTLVLDGNAGSLKADVVSRSLESATEGAAPGGDVNYASVVLAELDLSSASLAGGGVAYAGTNIPAVLASSGVAPFADFYAAGDAMDPLSFILGCSGAAAIDVVNGGATGAPTDAPTASATAQPVPGTTATTAPTTVAAASAGTLAKTGATGMDAAVIGAIMILLLGAGVIAGNRATGRRRHS</sequence>
<protein>
    <recommendedName>
        <fullName evidence="3">Immunoglobulin domain-containing protein</fullName>
    </recommendedName>
</protein>
<feature type="domain" description="Immunoglobulin" evidence="3">
    <location>
        <begin position="177"/>
        <end position="256"/>
    </location>
</feature>
<dbReference type="EMBL" id="JAGIOI010000001">
    <property type="protein sequence ID" value="MBP2412584.1"/>
    <property type="molecule type" value="Genomic_DNA"/>
</dbReference>
<keyword evidence="2" id="KW-0472">Membrane</keyword>
<gene>
    <name evidence="4" type="ORF">JOF48_001383</name>
</gene>
<dbReference type="Gene3D" id="2.60.40.230">
    <property type="entry name" value="Neocarzinostatin-like"/>
    <property type="match status" value="1"/>
</dbReference>
<dbReference type="SMART" id="SM00409">
    <property type="entry name" value="IG"/>
    <property type="match status" value="2"/>
</dbReference>
<feature type="domain" description="Immunoglobulin" evidence="3">
    <location>
        <begin position="270"/>
        <end position="349"/>
    </location>
</feature>
<proteinExistence type="predicted"/>
<evidence type="ECO:0000313" key="5">
    <source>
        <dbReference type="Proteomes" id="UP000711614"/>
    </source>
</evidence>
<dbReference type="SUPFAM" id="SSF49319">
    <property type="entry name" value="Actinoxanthin-like"/>
    <property type="match status" value="1"/>
</dbReference>
<accession>A0ABS4YUV8</accession>
<keyword evidence="5" id="KW-1185">Reference proteome</keyword>
<dbReference type="SUPFAM" id="SSF48726">
    <property type="entry name" value="Immunoglobulin"/>
    <property type="match status" value="1"/>
</dbReference>
<evidence type="ECO:0000256" key="1">
    <source>
        <dbReference type="SAM" id="MobiDB-lite"/>
    </source>
</evidence>
<dbReference type="InterPro" id="IPR036179">
    <property type="entry name" value="Ig-like_dom_sf"/>
</dbReference>
<evidence type="ECO:0000259" key="3">
    <source>
        <dbReference type="SMART" id="SM00409"/>
    </source>
</evidence>
<dbReference type="InterPro" id="IPR003599">
    <property type="entry name" value="Ig_sub"/>
</dbReference>
<dbReference type="InterPro" id="IPR007331">
    <property type="entry name" value="Htaa"/>
</dbReference>
<dbReference type="InterPro" id="IPR027273">
    <property type="entry name" value="Neocarzinostatin-like"/>
</dbReference>
<keyword evidence="2" id="KW-0812">Transmembrane</keyword>